<protein>
    <submittedName>
        <fullName evidence="2">Uncharacterized protein</fullName>
    </submittedName>
</protein>
<proteinExistence type="predicted"/>
<keyword evidence="3" id="KW-1185">Reference proteome</keyword>
<dbReference type="OrthoDB" id="9921258at2"/>
<name>A0A1G7HGE7_9FLAO</name>
<dbReference type="RefSeq" id="WP_093144744.1">
    <property type="nucleotide sequence ID" value="NZ_BMWO01000004.1"/>
</dbReference>
<reference evidence="2 3" key="1">
    <citation type="submission" date="2016-10" db="EMBL/GenBank/DDBJ databases">
        <authorList>
            <person name="de Groot N.N."/>
        </authorList>
    </citation>
    <scope>NUCLEOTIDE SEQUENCE [LARGE SCALE GENOMIC DNA]</scope>
    <source>
        <strain evidence="2 3">DSM 16195</strain>
    </source>
</reference>
<keyword evidence="1" id="KW-0472">Membrane</keyword>
<gene>
    <name evidence="2" type="ORF">SAMN05421855_10483</name>
</gene>
<keyword evidence="1" id="KW-0812">Transmembrane</keyword>
<organism evidence="2 3">
    <name type="scientific">Ulvibacter litoralis</name>
    <dbReference type="NCBI Taxonomy" id="227084"/>
    <lineage>
        <taxon>Bacteria</taxon>
        <taxon>Pseudomonadati</taxon>
        <taxon>Bacteroidota</taxon>
        <taxon>Flavobacteriia</taxon>
        <taxon>Flavobacteriales</taxon>
        <taxon>Flavobacteriaceae</taxon>
        <taxon>Ulvibacter</taxon>
    </lineage>
</organism>
<accession>A0A1G7HGE7</accession>
<dbReference type="Proteomes" id="UP000199321">
    <property type="component" value="Unassembled WGS sequence"/>
</dbReference>
<evidence type="ECO:0000256" key="1">
    <source>
        <dbReference type="SAM" id="Phobius"/>
    </source>
</evidence>
<evidence type="ECO:0000313" key="3">
    <source>
        <dbReference type="Proteomes" id="UP000199321"/>
    </source>
</evidence>
<dbReference type="EMBL" id="FNBA01000004">
    <property type="protein sequence ID" value="SDE99542.1"/>
    <property type="molecule type" value="Genomic_DNA"/>
</dbReference>
<evidence type="ECO:0000313" key="2">
    <source>
        <dbReference type="EMBL" id="SDE99542.1"/>
    </source>
</evidence>
<keyword evidence="1" id="KW-1133">Transmembrane helix</keyword>
<sequence length="80" mass="9080">MENIIFKTSIIIGAALALPRMVLGLFEFLKWFFSIILVFFFPTRGTNALKVVSKNFHKQTVFNSKQQKTDESLLSPEPSG</sequence>
<dbReference type="AlphaFoldDB" id="A0A1G7HGE7"/>
<feature type="transmembrane region" description="Helical" evidence="1">
    <location>
        <begin position="21"/>
        <end position="41"/>
    </location>
</feature>